<accession>A0AAW8D6B8</accession>
<proteinExistence type="predicted"/>
<protein>
    <submittedName>
        <fullName evidence="1">Uncharacterized protein</fullName>
    </submittedName>
</protein>
<sequence>MSKVSTRPQKVATPVTAAVTAVTAASPSEQSDTLPEEWRTAAIESRDAVSRLVFEAKVLDEEERDDACGMAKRLMSVAVAEFNETSTDATKNEFEAAAFNTEALIYGALDISADKVGPKAEANLRHALLILDRLTDHLVGGFEVHRVFDAIRSAPVPVAPRRKPFNGHSNKQVDLVLNDIATHANTLRHFVRNVGEGQEETAFELVAMGLQIIGAAADQLAGMTAIGGPCEWLVGDVFYEAGKAVSA</sequence>
<dbReference type="AlphaFoldDB" id="A0AAW8D6B8"/>
<dbReference type="EMBL" id="JAUSRD010000012">
    <property type="protein sequence ID" value="MDP9895331.1"/>
    <property type="molecule type" value="Genomic_DNA"/>
</dbReference>
<comment type="caution">
    <text evidence="1">The sequence shown here is derived from an EMBL/GenBank/DDBJ whole genome shotgun (WGS) entry which is preliminary data.</text>
</comment>
<evidence type="ECO:0000313" key="1">
    <source>
        <dbReference type="EMBL" id="MDP9895331.1"/>
    </source>
</evidence>
<reference evidence="1" key="1">
    <citation type="submission" date="2023-07" db="EMBL/GenBank/DDBJ databases">
        <title>Sorghum-associated microbial communities from plants grown in Nebraska, USA.</title>
        <authorList>
            <person name="Schachtman D."/>
        </authorList>
    </citation>
    <scope>NUCLEOTIDE SEQUENCE</scope>
    <source>
        <strain evidence="1">DS3754</strain>
    </source>
</reference>
<dbReference type="RefSeq" id="WP_307686043.1">
    <property type="nucleotide sequence ID" value="NZ_JAUSRD010000012.1"/>
</dbReference>
<dbReference type="Proteomes" id="UP001242045">
    <property type="component" value="Unassembled WGS sequence"/>
</dbReference>
<gene>
    <name evidence="1" type="ORF">J2W31_004456</name>
</gene>
<organism evidence="1 2">
    <name type="scientific">Variovorax boronicumulans</name>
    <dbReference type="NCBI Taxonomy" id="436515"/>
    <lineage>
        <taxon>Bacteria</taxon>
        <taxon>Pseudomonadati</taxon>
        <taxon>Pseudomonadota</taxon>
        <taxon>Betaproteobacteria</taxon>
        <taxon>Burkholderiales</taxon>
        <taxon>Comamonadaceae</taxon>
        <taxon>Variovorax</taxon>
    </lineage>
</organism>
<name>A0AAW8D6B8_9BURK</name>
<evidence type="ECO:0000313" key="2">
    <source>
        <dbReference type="Proteomes" id="UP001242045"/>
    </source>
</evidence>